<feature type="region of interest" description="Disordered" evidence="1">
    <location>
        <begin position="301"/>
        <end position="323"/>
    </location>
</feature>
<evidence type="ECO:0008006" key="5">
    <source>
        <dbReference type="Google" id="ProtNLM"/>
    </source>
</evidence>
<proteinExistence type="predicted"/>
<keyword evidence="4" id="KW-1185">Reference proteome</keyword>
<feature type="transmembrane region" description="Helical" evidence="2">
    <location>
        <begin position="265"/>
        <end position="285"/>
    </location>
</feature>
<evidence type="ECO:0000256" key="2">
    <source>
        <dbReference type="SAM" id="Phobius"/>
    </source>
</evidence>
<gene>
    <name evidence="3" type="ORF">O181_104931</name>
</gene>
<organism evidence="3 4">
    <name type="scientific">Austropuccinia psidii MF-1</name>
    <dbReference type="NCBI Taxonomy" id="1389203"/>
    <lineage>
        <taxon>Eukaryota</taxon>
        <taxon>Fungi</taxon>
        <taxon>Dikarya</taxon>
        <taxon>Basidiomycota</taxon>
        <taxon>Pucciniomycotina</taxon>
        <taxon>Pucciniomycetes</taxon>
        <taxon>Pucciniales</taxon>
        <taxon>Sphaerophragmiaceae</taxon>
        <taxon>Austropuccinia</taxon>
    </lineage>
</organism>
<accession>A0A9Q3JN58</accession>
<protein>
    <recommendedName>
        <fullName evidence="5">Transmembrane protein</fullName>
    </recommendedName>
</protein>
<sequence>MDHQISLSINLLSDLKPSYNPTNCLPSLKISHPNQSIPQPLTSCPILPKSSTHLDSISLFNLESNPQISFPSSLSSTYSPPAFQRNLSSLNSSRHSQNYRLRPPNLFQSTQNYSTLANSPQFPHHPSKPLPRTKQLFWWGFSFPPLWLYGAIHLIPYFQKRWTYSRNLSQSSQTKNFQNQILSKFSTYKNLLTKGEVQIGTASVIITSRSDHKLQNPYYFSSDLAWSQTCISSAEQLDSLGISSADWIRPGQLDINLNKYEQKGAIQCLIAFSCFIILITAAVVISQKVHWSSHLLSHVSSNSDQSSNINNNLLGASTSSSPL</sequence>
<keyword evidence="2" id="KW-0472">Membrane</keyword>
<dbReference type="AlphaFoldDB" id="A0A9Q3JN58"/>
<evidence type="ECO:0000313" key="4">
    <source>
        <dbReference type="Proteomes" id="UP000765509"/>
    </source>
</evidence>
<keyword evidence="2" id="KW-0812">Transmembrane</keyword>
<comment type="caution">
    <text evidence="3">The sequence shown here is derived from an EMBL/GenBank/DDBJ whole genome shotgun (WGS) entry which is preliminary data.</text>
</comment>
<dbReference type="Proteomes" id="UP000765509">
    <property type="component" value="Unassembled WGS sequence"/>
</dbReference>
<feature type="compositionally biased region" description="Low complexity" evidence="1">
    <location>
        <begin position="301"/>
        <end position="314"/>
    </location>
</feature>
<reference evidence="3" key="1">
    <citation type="submission" date="2021-03" db="EMBL/GenBank/DDBJ databases">
        <title>Draft genome sequence of rust myrtle Austropuccinia psidii MF-1, a brazilian biotype.</title>
        <authorList>
            <person name="Quecine M.C."/>
            <person name="Pachon D.M.R."/>
            <person name="Bonatelli M.L."/>
            <person name="Correr F.H."/>
            <person name="Franceschini L.M."/>
            <person name="Leite T.F."/>
            <person name="Margarido G.R.A."/>
            <person name="Almeida C.A."/>
            <person name="Ferrarezi J.A."/>
            <person name="Labate C.A."/>
        </authorList>
    </citation>
    <scope>NUCLEOTIDE SEQUENCE</scope>
    <source>
        <strain evidence="3">MF-1</strain>
    </source>
</reference>
<name>A0A9Q3JN58_9BASI</name>
<keyword evidence="2" id="KW-1133">Transmembrane helix</keyword>
<feature type="transmembrane region" description="Helical" evidence="2">
    <location>
        <begin position="136"/>
        <end position="158"/>
    </location>
</feature>
<evidence type="ECO:0000256" key="1">
    <source>
        <dbReference type="SAM" id="MobiDB-lite"/>
    </source>
</evidence>
<dbReference type="EMBL" id="AVOT02077059">
    <property type="protein sequence ID" value="MBW0565216.1"/>
    <property type="molecule type" value="Genomic_DNA"/>
</dbReference>
<evidence type="ECO:0000313" key="3">
    <source>
        <dbReference type="EMBL" id="MBW0565216.1"/>
    </source>
</evidence>